<dbReference type="EMBL" id="VRMN01000016">
    <property type="protein sequence ID" value="KAA8491123.1"/>
    <property type="molecule type" value="Genomic_DNA"/>
</dbReference>
<evidence type="ECO:0000256" key="2">
    <source>
        <dbReference type="SAM" id="MobiDB-lite"/>
    </source>
</evidence>
<reference evidence="4" key="1">
    <citation type="journal article" date="2019" name="Nat. Commun.">
        <title>Expansion of phycobilisome linker gene families in mesophilic red algae.</title>
        <authorList>
            <person name="Lee J."/>
            <person name="Kim D."/>
            <person name="Bhattacharya D."/>
            <person name="Yoon H.S."/>
        </authorList>
    </citation>
    <scope>NUCLEOTIDE SEQUENCE [LARGE SCALE GENOMIC DNA]</scope>
    <source>
        <strain evidence="4">CCMP 1328</strain>
    </source>
</reference>
<evidence type="ECO:0000313" key="3">
    <source>
        <dbReference type="EMBL" id="KAA8491123.1"/>
    </source>
</evidence>
<gene>
    <name evidence="3" type="ORF">FVE85_4540</name>
</gene>
<protein>
    <submittedName>
        <fullName evidence="3">Uncharacterized protein</fullName>
    </submittedName>
</protein>
<name>A0A5J4YKD1_PORPP</name>
<accession>A0A5J4YKD1</accession>
<dbReference type="AlphaFoldDB" id="A0A5J4YKD1"/>
<dbReference type="Proteomes" id="UP000324585">
    <property type="component" value="Unassembled WGS sequence"/>
</dbReference>
<comment type="caution">
    <text evidence="3">The sequence shown here is derived from an EMBL/GenBank/DDBJ whole genome shotgun (WGS) entry which is preliminary data.</text>
</comment>
<feature type="compositionally biased region" description="Basic and acidic residues" evidence="2">
    <location>
        <begin position="51"/>
        <end position="78"/>
    </location>
</feature>
<organism evidence="3 4">
    <name type="scientific">Porphyridium purpureum</name>
    <name type="common">Red alga</name>
    <name type="synonym">Porphyridium cruentum</name>
    <dbReference type="NCBI Taxonomy" id="35688"/>
    <lineage>
        <taxon>Eukaryota</taxon>
        <taxon>Rhodophyta</taxon>
        <taxon>Bangiophyceae</taxon>
        <taxon>Porphyridiales</taxon>
        <taxon>Porphyridiaceae</taxon>
        <taxon>Porphyridium</taxon>
    </lineage>
</organism>
<keyword evidence="4" id="KW-1185">Reference proteome</keyword>
<proteinExistence type="predicted"/>
<sequence length="396" mass="42968">MASALSSALSVTNLMAIADGSSANERSRAVKPGAGFASCPQHVWCTWQKETKRAEKQESGADRSTDKMAHGARADEAAHIAGETTRALQLLEAARRATACGELEHAQILSDGTLETLEPVRKALRAMISDSPKREANAPAEADVKVTPRQELERNTALAALRSLDTIFAAVSCLQGNLVLLKHAAPLQGAETTAQVQAPELYEPALFKFRAVWAMCKSAGEDEDNEVRLDPREAPHLEFEAVVGIGTIMMRTGAHALAETSFIGALATAKGRNDLQEMSAASLLVATACLRFDPIKKERCSEYMEKARMYAREHVQHMTGLESENAAAFSVIMLDAAKLWMCNTSCELADMYSSSLHDLEAARSCLEEAREIASSEEKQHDIDARLQALEQRATAQ</sequence>
<keyword evidence="1" id="KW-0175">Coiled coil</keyword>
<evidence type="ECO:0000313" key="4">
    <source>
        <dbReference type="Proteomes" id="UP000324585"/>
    </source>
</evidence>
<feature type="coiled-coil region" evidence="1">
    <location>
        <begin position="356"/>
        <end position="392"/>
    </location>
</feature>
<feature type="region of interest" description="Disordered" evidence="2">
    <location>
        <begin position="51"/>
        <end position="79"/>
    </location>
</feature>
<evidence type="ECO:0000256" key="1">
    <source>
        <dbReference type="SAM" id="Coils"/>
    </source>
</evidence>